<dbReference type="SUPFAM" id="SSF53223">
    <property type="entry name" value="Aminoacid dehydrogenase-like, N-terminal domain"/>
    <property type="match status" value="1"/>
</dbReference>
<proteinExistence type="inferred from homology"/>
<keyword evidence="3 8" id="KW-0028">Amino-acid biosynthesis</keyword>
<comment type="pathway">
    <text evidence="1 8">Metabolic intermediate biosynthesis; chorismate biosynthesis; chorismate from D-erythrose 4-phosphate and phosphoenolpyruvate: step 4/7.</text>
</comment>
<feature type="domain" description="SDH C-terminal" evidence="11">
    <location>
        <begin position="250"/>
        <end position="278"/>
    </location>
</feature>
<dbReference type="AlphaFoldDB" id="A0A1V0GSC4"/>
<dbReference type="CDD" id="cd01065">
    <property type="entry name" value="NAD_bind_Shikimate_DH"/>
    <property type="match status" value="1"/>
</dbReference>
<keyword evidence="5 8" id="KW-0560">Oxidoreductase</keyword>
<dbReference type="PANTHER" id="PTHR21089:SF1">
    <property type="entry name" value="BIFUNCTIONAL 3-DEHYDROQUINATE DEHYDRATASE_SHIKIMATE DEHYDROGENASE, CHLOROPLASTIC"/>
    <property type="match status" value="1"/>
</dbReference>
<dbReference type="RefSeq" id="WP_105291494.1">
    <property type="nucleotide sequence ID" value="NZ_CAWMZI010000001.1"/>
</dbReference>
<dbReference type="Gene3D" id="3.40.50.10860">
    <property type="entry name" value="Leucine Dehydrogenase, chain A, domain 1"/>
    <property type="match status" value="1"/>
</dbReference>
<dbReference type="GO" id="GO:0009073">
    <property type="term" value="P:aromatic amino acid family biosynthetic process"/>
    <property type="evidence" value="ECO:0007669"/>
    <property type="project" value="UniProtKB-KW"/>
</dbReference>
<dbReference type="InterPro" id="IPR022893">
    <property type="entry name" value="Shikimate_DH_fam"/>
</dbReference>
<feature type="active site" description="Proton acceptor" evidence="8">
    <location>
        <position position="75"/>
    </location>
</feature>
<dbReference type="Gene3D" id="3.40.50.720">
    <property type="entry name" value="NAD(P)-binding Rossmann-like Domain"/>
    <property type="match status" value="1"/>
</dbReference>
<evidence type="ECO:0000313" key="12">
    <source>
        <dbReference type="EMBL" id="ARC36599.2"/>
    </source>
</evidence>
<feature type="domain" description="Quinate/shikimate 5-dehydrogenase/glutamyl-tRNA reductase" evidence="9">
    <location>
        <begin position="135"/>
        <end position="202"/>
    </location>
</feature>
<dbReference type="STRING" id="147645.A6J80_09580"/>
<organism evidence="12 13">
    <name type="scientific">Paracoccus yeei</name>
    <dbReference type="NCBI Taxonomy" id="147645"/>
    <lineage>
        <taxon>Bacteria</taxon>
        <taxon>Pseudomonadati</taxon>
        <taxon>Pseudomonadota</taxon>
        <taxon>Alphaproteobacteria</taxon>
        <taxon>Rhodobacterales</taxon>
        <taxon>Paracoccaceae</taxon>
        <taxon>Paracoccus</taxon>
    </lineage>
</organism>
<evidence type="ECO:0000256" key="1">
    <source>
        <dbReference type="ARBA" id="ARBA00004871"/>
    </source>
</evidence>
<dbReference type="InterPro" id="IPR041121">
    <property type="entry name" value="SDH_C"/>
</dbReference>
<evidence type="ECO:0000256" key="7">
    <source>
        <dbReference type="ARBA" id="ARBA00049442"/>
    </source>
</evidence>
<feature type="binding site" evidence="8">
    <location>
        <position position="257"/>
    </location>
    <ligand>
        <name>shikimate</name>
        <dbReference type="ChEBI" id="CHEBI:36208"/>
    </ligand>
</feature>
<dbReference type="UniPathway" id="UPA00053">
    <property type="reaction ID" value="UER00087"/>
</dbReference>
<dbReference type="GO" id="GO:0005829">
    <property type="term" value="C:cytosol"/>
    <property type="evidence" value="ECO:0007669"/>
    <property type="project" value="TreeGrafter"/>
</dbReference>
<feature type="binding site" evidence="8">
    <location>
        <position position="250"/>
    </location>
    <ligand>
        <name>NADP(+)</name>
        <dbReference type="ChEBI" id="CHEBI:58349"/>
    </ligand>
</feature>
<comment type="subunit">
    <text evidence="8">Homodimer.</text>
</comment>
<feature type="binding site" evidence="8">
    <location>
        <position position="87"/>
    </location>
    <ligand>
        <name>NADP(+)</name>
        <dbReference type="ChEBI" id="CHEBI:58349"/>
    </ligand>
</feature>
<evidence type="ECO:0000256" key="5">
    <source>
        <dbReference type="ARBA" id="ARBA00023002"/>
    </source>
</evidence>
<keyword evidence="13" id="KW-1185">Reference proteome</keyword>
<dbReference type="Proteomes" id="UP000191257">
    <property type="component" value="Chromosome"/>
</dbReference>
<gene>
    <name evidence="8" type="primary">aroE</name>
    <name evidence="12" type="ORF">A6J80_09580</name>
</gene>
<feature type="domain" description="Shikimate dehydrogenase substrate binding N-terminal" evidence="10">
    <location>
        <begin position="16"/>
        <end position="98"/>
    </location>
</feature>
<feature type="binding site" evidence="8">
    <location>
        <position position="227"/>
    </location>
    <ligand>
        <name>NADP(+)</name>
        <dbReference type="ChEBI" id="CHEBI:58349"/>
    </ligand>
</feature>
<dbReference type="GO" id="GO:0008652">
    <property type="term" value="P:amino acid biosynthetic process"/>
    <property type="evidence" value="ECO:0007669"/>
    <property type="project" value="UniProtKB-KW"/>
</dbReference>
<evidence type="ECO:0000256" key="3">
    <source>
        <dbReference type="ARBA" id="ARBA00022605"/>
    </source>
</evidence>
<evidence type="ECO:0000256" key="6">
    <source>
        <dbReference type="ARBA" id="ARBA00023141"/>
    </source>
</evidence>
<evidence type="ECO:0000259" key="11">
    <source>
        <dbReference type="Pfam" id="PF18317"/>
    </source>
</evidence>
<sequence length="282" mass="29765">MTDQTNAPRHAPLAGVIGWPIAHSRSPRLHGHWLARHGIAGHYVPLPVAPEHLAEVLRAMPRMGFVGCNVTIPHKESVLALADVVTDRAALMGAANTLIFRPDGKIHADNTDGYGFMANIRQHAPGWLPDLGPAAVLGAGGAARAVVAALLDSGVTELRIANRTRLRAEQIRAEFGPRVVVHDWAGAGAMLEGAITVVNATSMGMVGKPPLQVPLDALAPGTLVTDLVYTPLVTPFLAEAQARGCEVVDGLGMLLHQAAPGFERWFGIRPAVDEDLRAAVLA</sequence>
<feature type="binding site" evidence="8">
    <location>
        <begin position="24"/>
        <end position="26"/>
    </location>
    <ligand>
        <name>shikimate</name>
        <dbReference type="ChEBI" id="CHEBI:36208"/>
    </ligand>
</feature>
<feature type="binding site" evidence="8">
    <location>
        <position position="96"/>
    </location>
    <ligand>
        <name>shikimate</name>
        <dbReference type="ChEBI" id="CHEBI:36208"/>
    </ligand>
</feature>
<evidence type="ECO:0000256" key="8">
    <source>
        <dbReference type="HAMAP-Rule" id="MF_00222"/>
    </source>
</evidence>
<feature type="binding site" evidence="8">
    <location>
        <position position="229"/>
    </location>
    <ligand>
        <name>shikimate</name>
        <dbReference type="ChEBI" id="CHEBI:36208"/>
    </ligand>
</feature>
<dbReference type="SUPFAM" id="SSF51735">
    <property type="entry name" value="NAD(P)-binding Rossmann-fold domains"/>
    <property type="match status" value="1"/>
</dbReference>
<comment type="catalytic activity">
    <reaction evidence="7 8">
        <text>shikimate + NADP(+) = 3-dehydroshikimate + NADPH + H(+)</text>
        <dbReference type="Rhea" id="RHEA:17737"/>
        <dbReference type="ChEBI" id="CHEBI:15378"/>
        <dbReference type="ChEBI" id="CHEBI:16630"/>
        <dbReference type="ChEBI" id="CHEBI:36208"/>
        <dbReference type="ChEBI" id="CHEBI:57783"/>
        <dbReference type="ChEBI" id="CHEBI:58349"/>
        <dbReference type="EC" id="1.1.1.25"/>
    </reaction>
</comment>
<dbReference type="GO" id="GO:0050661">
    <property type="term" value="F:NADP binding"/>
    <property type="evidence" value="ECO:0007669"/>
    <property type="project" value="InterPro"/>
</dbReference>
<dbReference type="InterPro" id="IPR006151">
    <property type="entry name" value="Shikm_DH/Glu-tRNA_Rdtase"/>
</dbReference>
<dbReference type="GO" id="GO:0019632">
    <property type="term" value="P:shikimate metabolic process"/>
    <property type="evidence" value="ECO:0007669"/>
    <property type="project" value="InterPro"/>
</dbReference>
<dbReference type="PANTHER" id="PTHR21089">
    <property type="entry name" value="SHIKIMATE DEHYDROGENASE"/>
    <property type="match status" value="1"/>
</dbReference>
<dbReference type="HAMAP" id="MF_00222">
    <property type="entry name" value="Shikimate_DH_AroE"/>
    <property type="match status" value="1"/>
</dbReference>
<reference evidence="12" key="1">
    <citation type="submission" date="2017-12" db="EMBL/GenBank/DDBJ databases">
        <title>FDA dAtabase for Regulatory Grade micrObial Sequences (FDA-ARGOS): Supporting development and validation of Infectious Disease Dx tests.</title>
        <authorList>
            <person name="Campos J."/>
            <person name="Goldberg B."/>
            <person name="Tallon L."/>
            <person name="Sadzewicz L."/>
            <person name="Sengamalay N."/>
            <person name="Ott S."/>
            <person name="Godinez A."/>
            <person name="Nagaraj S."/>
            <person name="Vyas G."/>
            <person name="Aluvathingal J."/>
            <person name="Nadendla S."/>
            <person name="Geyer C."/>
            <person name="Nandy P."/>
            <person name="Hobson J."/>
            <person name="Sichtig H."/>
        </authorList>
    </citation>
    <scope>NUCLEOTIDE SEQUENCE</scope>
    <source>
        <strain evidence="12">FDAARGOS_252</strain>
    </source>
</reference>
<accession>A0A1V0GSC4</accession>
<keyword evidence="4 8" id="KW-0521">NADP</keyword>
<dbReference type="eggNOG" id="COG0169">
    <property type="taxonomic scope" value="Bacteria"/>
</dbReference>
<dbReference type="InterPro" id="IPR036291">
    <property type="entry name" value="NAD(P)-bd_dom_sf"/>
</dbReference>
<comment type="function">
    <text evidence="8">Involved in the biosynthesis of the chorismate, which leads to the biosynthesis of aromatic amino acids. Catalyzes the reversible NADPH linked reduction of 3-dehydroshikimate (DHSA) to yield shikimate (SA).</text>
</comment>
<dbReference type="KEGG" id="pye:A6J80_09580"/>
<dbReference type="NCBIfam" id="NF001312">
    <property type="entry name" value="PRK00258.1-4"/>
    <property type="match status" value="1"/>
</dbReference>
<dbReference type="Pfam" id="PF01488">
    <property type="entry name" value="Shikimate_DH"/>
    <property type="match status" value="1"/>
</dbReference>
<dbReference type="Pfam" id="PF18317">
    <property type="entry name" value="SDH_C"/>
    <property type="match status" value="1"/>
</dbReference>
<feature type="binding site" evidence="8">
    <location>
        <position position="112"/>
    </location>
    <ligand>
        <name>shikimate</name>
        <dbReference type="ChEBI" id="CHEBI:36208"/>
    </ligand>
</feature>
<dbReference type="InterPro" id="IPR046346">
    <property type="entry name" value="Aminoacid_DH-like_N_sf"/>
</dbReference>
<protein>
    <recommendedName>
        <fullName evidence="2 8">Shikimate dehydrogenase (NADP(+))</fullName>
        <shortName evidence="8">SDH</shortName>
        <ecNumber evidence="2 8">1.1.1.25</ecNumber>
    </recommendedName>
</protein>
<dbReference type="NCBIfam" id="TIGR00507">
    <property type="entry name" value="aroE"/>
    <property type="match status" value="1"/>
</dbReference>
<evidence type="ECO:0000256" key="4">
    <source>
        <dbReference type="ARBA" id="ARBA00022857"/>
    </source>
</evidence>
<feature type="binding site" evidence="8">
    <location>
        <position position="71"/>
    </location>
    <ligand>
        <name>shikimate</name>
        <dbReference type="ChEBI" id="CHEBI:36208"/>
    </ligand>
</feature>
<keyword evidence="6 8" id="KW-0057">Aromatic amino acid biosynthesis</keyword>
<comment type="similarity">
    <text evidence="8">Belongs to the shikimate dehydrogenase family.</text>
</comment>
<evidence type="ECO:0000256" key="2">
    <source>
        <dbReference type="ARBA" id="ARBA00012962"/>
    </source>
</evidence>
<dbReference type="InterPro" id="IPR013708">
    <property type="entry name" value="Shikimate_DH-bd_N"/>
</dbReference>
<dbReference type="EC" id="1.1.1.25" evidence="2 8"/>
<feature type="binding site" evidence="8">
    <location>
        <begin position="162"/>
        <end position="167"/>
    </location>
    <ligand>
        <name>NADP(+)</name>
        <dbReference type="ChEBI" id="CHEBI:58349"/>
    </ligand>
</feature>
<dbReference type="EMBL" id="CP020442">
    <property type="protein sequence ID" value="ARC36599.2"/>
    <property type="molecule type" value="Genomic_DNA"/>
</dbReference>
<evidence type="ECO:0000313" key="13">
    <source>
        <dbReference type="Proteomes" id="UP000191257"/>
    </source>
</evidence>
<feature type="binding site" evidence="8">
    <location>
        <begin position="138"/>
        <end position="142"/>
    </location>
    <ligand>
        <name>NADP(+)</name>
        <dbReference type="ChEBI" id="CHEBI:58349"/>
    </ligand>
</feature>
<evidence type="ECO:0000259" key="10">
    <source>
        <dbReference type="Pfam" id="PF08501"/>
    </source>
</evidence>
<dbReference type="InterPro" id="IPR011342">
    <property type="entry name" value="Shikimate_DH"/>
</dbReference>
<dbReference type="GO" id="GO:0009423">
    <property type="term" value="P:chorismate biosynthetic process"/>
    <property type="evidence" value="ECO:0007669"/>
    <property type="project" value="UniProtKB-UniRule"/>
</dbReference>
<dbReference type="Pfam" id="PF08501">
    <property type="entry name" value="Shikimate_dh_N"/>
    <property type="match status" value="1"/>
</dbReference>
<evidence type="ECO:0000259" key="9">
    <source>
        <dbReference type="Pfam" id="PF01488"/>
    </source>
</evidence>
<dbReference type="GO" id="GO:0004764">
    <property type="term" value="F:shikimate 3-dehydrogenase (NADP+) activity"/>
    <property type="evidence" value="ECO:0007669"/>
    <property type="project" value="UniProtKB-UniRule"/>
</dbReference>
<name>A0A1V0GSC4_9RHOB</name>